<protein>
    <submittedName>
        <fullName evidence="2">Uncharacterized protein</fullName>
    </submittedName>
</protein>
<keyword evidence="1" id="KW-0812">Transmembrane</keyword>
<feature type="transmembrane region" description="Helical" evidence="1">
    <location>
        <begin position="77"/>
        <end position="98"/>
    </location>
</feature>
<accession>A0AAN4Z2W5</accession>
<gene>
    <name evidence="2" type="ORF">PMAYCL1PPCAC_03772</name>
</gene>
<feature type="transmembrane region" description="Helical" evidence="1">
    <location>
        <begin position="42"/>
        <end position="65"/>
    </location>
</feature>
<sequence>SQMSTAETRMLVPEAGKSGTGDCRPAISGSGSKFERLSMFNLPVKTIATAYLLIMFVSCGLAFLLVLEAIEGVEHPLAPFVAFLCILPVPFLIFGFVAIRKEHHGMATVFEGYMILLAMITLVFWSMILVHSFQYYLTWHQFRREPIQNPFLGLSIILFTLHACYVFYKFQNSLSVRNHRALATK</sequence>
<proteinExistence type="predicted"/>
<evidence type="ECO:0000256" key="1">
    <source>
        <dbReference type="SAM" id="Phobius"/>
    </source>
</evidence>
<keyword evidence="1" id="KW-0472">Membrane</keyword>
<dbReference type="Proteomes" id="UP001328107">
    <property type="component" value="Unassembled WGS sequence"/>
</dbReference>
<dbReference type="AlphaFoldDB" id="A0AAN4Z2W5"/>
<feature type="non-terminal residue" evidence="2">
    <location>
        <position position="1"/>
    </location>
</feature>
<feature type="transmembrane region" description="Helical" evidence="1">
    <location>
        <begin position="110"/>
        <end position="130"/>
    </location>
</feature>
<keyword evidence="3" id="KW-1185">Reference proteome</keyword>
<feature type="transmembrane region" description="Helical" evidence="1">
    <location>
        <begin position="150"/>
        <end position="168"/>
    </location>
</feature>
<comment type="caution">
    <text evidence="2">The sequence shown here is derived from an EMBL/GenBank/DDBJ whole genome shotgun (WGS) entry which is preliminary data.</text>
</comment>
<evidence type="ECO:0000313" key="2">
    <source>
        <dbReference type="EMBL" id="GMR33577.1"/>
    </source>
</evidence>
<evidence type="ECO:0000313" key="3">
    <source>
        <dbReference type="Proteomes" id="UP001328107"/>
    </source>
</evidence>
<reference evidence="3" key="1">
    <citation type="submission" date="2022-10" db="EMBL/GenBank/DDBJ databases">
        <title>Genome assembly of Pristionchus species.</title>
        <authorList>
            <person name="Yoshida K."/>
            <person name="Sommer R.J."/>
        </authorList>
    </citation>
    <scope>NUCLEOTIDE SEQUENCE [LARGE SCALE GENOMIC DNA]</scope>
    <source>
        <strain evidence="3">RS5460</strain>
    </source>
</reference>
<keyword evidence="1" id="KW-1133">Transmembrane helix</keyword>
<name>A0AAN4Z2W5_9BILA</name>
<dbReference type="EMBL" id="BTRK01000001">
    <property type="protein sequence ID" value="GMR33577.1"/>
    <property type="molecule type" value="Genomic_DNA"/>
</dbReference>
<organism evidence="2 3">
    <name type="scientific">Pristionchus mayeri</name>
    <dbReference type="NCBI Taxonomy" id="1317129"/>
    <lineage>
        <taxon>Eukaryota</taxon>
        <taxon>Metazoa</taxon>
        <taxon>Ecdysozoa</taxon>
        <taxon>Nematoda</taxon>
        <taxon>Chromadorea</taxon>
        <taxon>Rhabditida</taxon>
        <taxon>Rhabditina</taxon>
        <taxon>Diplogasteromorpha</taxon>
        <taxon>Diplogasteroidea</taxon>
        <taxon>Neodiplogasteridae</taxon>
        <taxon>Pristionchus</taxon>
    </lineage>
</organism>